<evidence type="ECO:0000256" key="7">
    <source>
        <dbReference type="ARBA" id="ARBA00022946"/>
    </source>
</evidence>
<evidence type="ECO:0000256" key="10">
    <source>
        <dbReference type="ARBA" id="ARBA00023128"/>
    </source>
</evidence>
<organism evidence="15 16">
    <name type="scientific">Papiliotrema laurentii</name>
    <name type="common">Cryptococcus laurentii</name>
    <dbReference type="NCBI Taxonomy" id="5418"/>
    <lineage>
        <taxon>Eukaryota</taxon>
        <taxon>Fungi</taxon>
        <taxon>Dikarya</taxon>
        <taxon>Basidiomycota</taxon>
        <taxon>Agaricomycotina</taxon>
        <taxon>Tremellomycetes</taxon>
        <taxon>Tremellales</taxon>
        <taxon>Rhynchogastremaceae</taxon>
        <taxon>Papiliotrema</taxon>
    </lineage>
</organism>
<dbReference type="GO" id="GO:0008168">
    <property type="term" value="F:methyltransferase activity"/>
    <property type="evidence" value="ECO:0007669"/>
    <property type="project" value="InterPro"/>
</dbReference>
<comment type="subcellular location">
    <subcellularLocation>
        <location evidence="1">Mitochondrion</location>
    </subcellularLocation>
</comment>
<dbReference type="Proteomes" id="UP001182556">
    <property type="component" value="Unassembled WGS sequence"/>
</dbReference>
<evidence type="ECO:0000313" key="16">
    <source>
        <dbReference type="Proteomes" id="UP001182556"/>
    </source>
</evidence>
<evidence type="ECO:0000256" key="5">
    <source>
        <dbReference type="ARBA" id="ARBA00022679"/>
    </source>
</evidence>
<keyword evidence="9" id="KW-0411">Iron-sulfur</keyword>
<evidence type="ECO:0000256" key="13">
    <source>
        <dbReference type="RuleBase" id="RU362100"/>
    </source>
</evidence>
<dbReference type="InterPro" id="IPR003700">
    <property type="entry name" value="Pantoate_hydroxy_MeTrfase"/>
</dbReference>
<evidence type="ECO:0000256" key="12">
    <source>
        <dbReference type="ARBA" id="ARBA00049172"/>
    </source>
</evidence>
<accession>A0AAD9FNK8</accession>
<evidence type="ECO:0000256" key="8">
    <source>
        <dbReference type="ARBA" id="ARBA00023004"/>
    </source>
</evidence>
<evidence type="ECO:0000256" key="6">
    <source>
        <dbReference type="ARBA" id="ARBA00022723"/>
    </source>
</evidence>
<evidence type="ECO:0000313" key="15">
    <source>
        <dbReference type="EMBL" id="KAK1921538.1"/>
    </source>
</evidence>
<dbReference type="EMBL" id="JAODAN010000010">
    <property type="protein sequence ID" value="KAK1921538.1"/>
    <property type="molecule type" value="Genomic_DNA"/>
</dbReference>
<evidence type="ECO:0000256" key="2">
    <source>
        <dbReference type="ARBA" id="ARBA00005033"/>
    </source>
</evidence>
<dbReference type="SUPFAM" id="SSF51621">
    <property type="entry name" value="Phosphoenolpyruvate/pyruvate domain"/>
    <property type="match status" value="1"/>
</dbReference>
<evidence type="ECO:0000256" key="14">
    <source>
        <dbReference type="SAM" id="MobiDB-lite"/>
    </source>
</evidence>
<evidence type="ECO:0000256" key="3">
    <source>
        <dbReference type="ARBA" id="ARBA00008676"/>
    </source>
</evidence>
<feature type="region of interest" description="Disordered" evidence="14">
    <location>
        <begin position="538"/>
        <end position="562"/>
    </location>
</feature>
<keyword evidence="6" id="KW-0479">Metal-binding</keyword>
<keyword evidence="8" id="KW-0408">Iron</keyword>
<comment type="catalytic activity">
    <reaction evidence="12 13">
        <text>(6R)-5,10-methylene-5,6,7,8-tetrahydrofolate + 3-methyl-2-oxobutanoate + H2O = 2-dehydropantoate + (6S)-5,6,7,8-tetrahydrofolate</text>
        <dbReference type="Rhea" id="RHEA:11824"/>
        <dbReference type="ChEBI" id="CHEBI:11561"/>
        <dbReference type="ChEBI" id="CHEBI:11851"/>
        <dbReference type="ChEBI" id="CHEBI:15377"/>
        <dbReference type="ChEBI" id="CHEBI:15636"/>
        <dbReference type="ChEBI" id="CHEBI:57453"/>
        <dbReference type="EC" id="2.1.2.11"/>
    </reaction>
</comment>
<dbReference type="GO" id="GO:0005739">
    <property type="term" value="C:mitochondrion"/>
    <property type="evidence" value="ECO:0007669"/>
    <property type="project" value="UniProtKB-SubCell"/>
</dbReference>
<sequence>MEDEEDGPREARKSPAAILGSKRLELALLPSELLKGINDAISNVDPKMVRQQYLRLQELSLKAPEDRKRPRTIEPEMAVASAAAFLPGEYAAVRNVLEEMDRRLGKDWLDRAAIRPRVFEASASLGPGLWAMMDNRGLLESAREDGAEERGPVDYQLYHGPSHTKSMANRLAKVIPESSVSLDLPPKLDRSFISTTPALTLSTFFLSTLPESARRKHLRSLLAFKSPYIIIVDHARRDGWDAISKAREYILSTSTPEAPLHIVAPCPHDQACPLKGGREICGFSQRHQAPSFLRKTKHSKRGQEDKKYVYLVVGRGERPNPLFTGGDLWEIGRMGGVAKDQARKNLEKMQGKSVLREIEGSEEGDIQYEMVPLEEIEEEKRLAEGEPEPVDFANVDETQMMQSLREEAFSWPRLVAPPIKSSGHVIMDVCAQSGEIERMTIPKSHSKQGYHDARKSFWGDIFPHEPKGKTIPRPRGVKRLMSEAEVEDEQETGAEKRKMREDRKEKAKADKTTVRKEQPGSDMWDQGPSIFELIAQRQGQVETSAPPAGRSDSGGKRSYGTLARSRVGGSFTQKRHMSVRPAERAGRPKVTIAELARLKAAGTPITVLTAYDFPTSLLSEAAGIDMTLVGDSLSQVALGHETTTAITLDEMIHHCKAVTRGAKTPFVFADVPFGSFESSTEKGVESTIRLVKEGGVDGVKIEGGREIIPLVERLGSMGLAVIPHLGLQPQRATSTSGYLVQGRSAQSAQELLQTALDLEKAGATAILLEAIPHLLAGYITERLAIPTIGIGAGPQTSGQVLVVTDVLGTYAPDEPAEGEEGAEKKDRAGQPRFVRQFGDVGRASRRAIEEYKRSVKGREFPEVGRETYGMKKDEWEAFLQLQQGQP</sequence>
<evidence type="ECO:0000256" key="11">
    <source>
        <dbReference type="ARBA" id="ARBA00045681"/>
    </source>
</evidence>
<proteinExistence type="inferred from homology"/>
<evidence type="ECO:0000256" key="4">
    <source>
        <dbReference type="ARBA" id="ARBA00012618"/>
    </source>
</evidence>
<dbReference type="GO" id="GO:0006412">
    <property type="term" value="P:translation"/>
    <property type="evidence" value="ECO:0007669"/>
    <property type="project" value="InterPro"/>
</dbReference>
<dbReference type="AlphaFoldDB" id="A0AAD9FNK8"/>
<comment type="pathway">
    <text evidence="2 13">Cofactor biosynthesis; (R)-pantothenate biosynthesis; (R)-pantoate from 3-methyl-2-oxobutanoate: step 1/2.</text>
</comment>
<dbReference type="Pfam" id="PF02548">
    <property type="entry name" value="Pantoate_transf"/>
    <property type="match status" value="1"/>
</dbReference>
<dbReference type="GO" id="GO:0000287">
    <property type="term" value="F:magnesium ion binding"/>
    <property type="evidence" value="ECO:0007669"/>
    <property type="project" value="TreeGrafter"/>
</dbReference>
<comment type="caution">
    <text evidence="15">The sequence shown here is derived from an EMBL/GenBank/DDBJ whole genome shotgun (WGS) entry which is preliminary data.</text>
</comment>
<keyword evidence="13" id="KW-0566">Pantothenate biosynthesis</keyword>
<feature type="region of interest" description="Disordered" evidence="14">
    <location>
        <begin position="481"/>
        <end position="526"/>
    </location>
</feature>
<keyword evidence="10" id="KW-0496">Mitochondrion</keyword>
<keyword evidence="5 13" id="KW-0808">Transferase</keyword>
<evidence type="ECO:0000256" key="1">
    <source>
        <dbReference type="ARBA" id="ARBA00004173"/>
    </source>
</evidence>
<dbReference type="GO" id="GO:0051536">
    <property type="term" value="F:iron-sulfur cluster binding"/>
    <property type="evidence" value="ECO:0007669"/>
    <property type="project" value="UniProtKB-KW"/>
</dbReference>
<comment type="function">
    <text evidence="11">Mitochondrial ribosome (mitoribosome) assembly factor. Binds at the interface of the head and body domains of the mitochondrial small ribosomal subunit (mt-SSU), occluding the mRNA channel and preventing compaction of the head domain towards the body. Probable inactive methyltransferase: retains the characteristic folding and ability to bind S-adenosyl-L-methionine, but it probably lost its methyltransferase activity.</text>
</comment>
<reference evidence="15" key="1">
    <citation type="submission" date="2023-02" db="EMBL/GenBank/DDBJ databases">
        <title>Identification and recombinant expression of a fungal hydrolase from Papiliotrema laurentii that hydrolyzes apple cutin and clears colloidal polyester polyurethane.</title>
        <authorList>
            <consortium name="DOE Joint Genome Institute"/>
            <person name="Roman V.A."/>
            <person name="Bojanowski C."/>
            <person name="Crable B.R."/>
            <person name="Wagner D.N."/>
            <person name="Hung C.S."/>
            <person name="Nadeau L.J."/>
            <person name="Schratz L."/>
            <person name="Haridas S."/>
            <person name="Pangilinan J."/>
            <person name="Lipzen A."/>
            <person name="Na H."/>
            <person name="Yan M."/>
            <person name="Ng V."/>
            <person name="Grigoriev I.V."/>
            <person name="Spatafora J.W."/>
            <person name="Barlow D."/>
            <person name="Biffinger J."/>
            <person name="Kelley-Loughnane N."/>
            <person name="Varaljay V.A."/>
            <person name="Crookes-Goodson W.J."/>
        </authorList>
    </citation>
    <scope>NUCLEOTIDE SEQUENCE</scope>
    <source>
        <strain evidence="15">5307AH</strain>
    </source>
</reference>
<comment type="function">
    <text evidence="13">Catalyzes the reversible reaction in which hydroxymethyl group from 5,10-methylenetetrahydrofolate is transferred onto alpha-ketoisovalerate to form ketopantoate.</text>
</comment>
<dbReference type="CDD" id="cd06557">
    <property type="entry name" value="KPHMT-like"/>
    <property type="match status" value="1"/>
</dbReference>
<dbReference type="NCBIfam" id="TIGR00222">
    <property type="entry name" value="panB"/>
    <property type="match status" value="1"/>
</dbReference>
<dbReference type="PANTHER" id="PTHR20881:SF0">
    <property type="entry name" value="3-METHYL-2-OXOBUTANOATE HYDROXYMETHYLTRANSFERASE"/>
    <property type="match status" value="1"/>
</dbReference>
<dbReference type="Gene3D" id="3.20.20.60">
    <property type="entry name" value="Phosphoenolpyruvate-binding domains"/>
    <property type="match status" value="1"/>
</dbReference>
<feature type="compositionally biased region" description="Basic and acidic residues" evidence="14">
    <location>
        <begin position="493"/>
        <end position="519"/>
    </location>
</feature>
<dbReference type="HAMAP" id="MF_00156">
    <property type="entry name" value="PanB"/>
    <property type="match status" value="1"/>
</dbReference>
<gene>
    <name evidence="15" type="ORF">DB88DRAFT_442696</name>
</gene>
<dbReference type="PANTHER" id="PTHR20881">
    <property type="entry name" value="3-METHYL-2-OXOBUTANOATE HYDROXYMETHYLTRANSFERASE"/>
    <property type="match status" value="1"/>
</dbReference>
<dbReference type="GO" id="GO:0003864">
    <property type="term" value="F:3-methyl-2-oxobutanoate hydroxymethyltransferase activity"/>
    <property type="evidence" value="ECO:0007669"/>
    <property type="project" value="UniProtKB-EC"/>
</dbReference>
<keyword evidence="16" id="KW-1185">Reference proteome</keyword>
<keyword evidence="7" id="KW-0809">Transit peptide</keyword>
<dbReference type="FunFam" id="3.20.20.60:FF:000047">
    <property type="entry name" value="3-methyl-2-oxobutanoate hydroxymethyltransferase"/>
    <property type="match status" value="1"/>
</dbReference>
<protein>
    <recommendedName>
        <fullName evidence="4 13">3-methyl-2-oxobutanoate hydroxymethyltransferase</fullName>
        <ecNumber evidence="4 13">2.1.2.11</ecNumber>
    </recommendedName>
</protein>
<dbReference type="GO" id="GO:0015940">
    <property type="term" value="P:pantothenate biosynthetic process"/>
    <property type="evidence" value="ECO:0007669"/>
    <property type="project" value="UniProtKB-KW"/>
</dbReference>
<name>A0AAD9FNK8_PAPLA</name>
<comment type="similarity">
    <text evidence="3 13">Belongs to the PanB family.</text>
</comment>
<feature type="region of interest" description="Disordered" evidence="14">
    <location>
        <begin position="811"/>
        <end position="835"/>
    </location>
</feature>
<dbReference type="InterPro" id="IPR015324">
    <property type="entry name" value="Ribosomal_Rsm22-like"/>
</dbReference>
<dbReference type="Pfam" id="PF09243">
    <property type="entry name" value="Rsm22"/>
    <property type="match status" value="2"/>
</dbReference>
<dbReference type="InterPro" id="IPR015813">
    <property type="entry name" value="Pyrv/PenolPyrv_kinase-like_dom"/>
</dbReference>
<dbReference type="EC" id="2.1.2.11" evidence="4 13"/>
<dbReference type="NCBIfam" id="NF001452">
    <property type="entry name" value="PRK00311.1"/>
    <property type="match status" value="1"/>
</dbReference>
<evidence type="ECO:0000256" key="9">
    <source>
        <dbReference type="ARBA" id="ARBA00023014"/>
    </source>
</evidence>
<dbReference type="InterPro" id="IPR040442">
    <property type="entry name" value="Pyrv_kinase-like_dom_sf"/>
</dbReference>